<comment type="caution">
    <text evidence="3">The sequence shown here is derived from an EMBL/GenBank/DDBJ whole genome shotgun (WGS) entry which is preliminary data.</text>
</comment>
<dbReference type="Gene3D" id="1.10.10.10">
    <property type="entry name" value="Winged helix-like DNA-binding domain superfamily/Winged helix DNA-binding domain"/>
    <property type="match status" value="1"/>
</dbReference>
<dbReference type="InterPro" id="IPR019734">
    <property type="entry name" value="TPR_rpt"/>
</dbReference>
<dbReference type="Gene3D" id="3.40.50.300">
    <property type="entry name" value="P-loop containing nucleotide triphosphate hydrolases"/>
    <property type="match status" value="1"/>
</dbReference>
<dbReference type="InterPro" id="IPR036388">
    <property type="entry name" value="WH-like_DNA-bd_sf"/>
</dbReference>
<sequence>MTQEELETASGTAVRTIGRLERGELENPQLSTVRHLAHALADALNRDQHEVWAELSALLGSEAVPDSQGPWETALSAASVGQPTPVLTPTVLRQLPPRVSSFTGRSAELARVVSALAPSAGAGAVGVSAVVGLAGVGKTALAVHAAHTAVEAGWFPGGVLFLDMHGYEEKPVAAAQALDALLRGLGMPGEMIPKDPQVRAGLYRSRLTELGGAVLVLADNVSESDQVLPLVPGDVRHRVLVTSRHALPRLGARLLDLTVLPSQEAVEVLKAALRIAAEDDERIGDGSDGSDGAGMVAHYCGYLPLALQIAAAQLAADPDLTLTELADQLADTTTRLTHLDDGERAVRAAFNLSYQRLTEDQARMFRLLALNPGPDVATAAAAVLADTPEPLTGRLLADLVRAHLLERASTRGRWRMHDLIAAYARDLTTREPEPERMAPVHRLLDYYLRGARSANRHVEPARDRTPPVAKQVPEVDAADPEPCFPTRYDALAWFAAERQNLEGCTLLAASTGQSGYATGIARASAAFFRHAGYWRQAVDLHDTAARAATAANDWPGQADALRDLGVVQRLTGEFVSAGINLVQTLSLYRSLGDLGGQADALCGLGVIQHLTGEFAAATAGLGEALALYHELDDRGGQADALCELGVVQHLTGEFAAATAGLGEALALYRRLGDRGGQANALRELGAVRWMTGEYSAATSHLTEALALYQDLGLRLGRANVLRELGAVQVRTGEFAAATATLAETMSLYQDLGLRLGRANVLRELGAVQMLTGEFAAAGITLVEALSLYRDIGDRGGEVWALNYYAALATATGAPRYGHELFEEALALAREVNSRWCEANALDGIATTHESEGDAAAANEYFQQALELYRAMGCGRDVARVEDALAGVSRAERGARWVARLE</sequence>
<dbReference type="SMART" id="SM00028">
    <property type="entry name" value="TPR"/>
    <property type="match status" value="7"/>
</dbReference>
<dbReference type="EMBL" id="JAAFYZ010000094">
    <property type="protein sequence ID" value="MBS2550185.1"/>
    <property type="molecule type" value="Genomic_DNA"/>
</dbReference>
<dbReference type="InterPro" id="IPR011990">
    <property type="entry name" value="TPR-like_helical_dom_sf"/>
</dbReference>
<evidence type="ECO:0000313" key="4">
    <source>
        <dbReference type="Proteomes" id="UP000730482"/>
    </source>
</evidence>
<evidence type="ECO:0000313" key="3">
    <source>
        <dbReference type="EMBL" id="MBS2550185.1"/>
    </source>
</evidence>
<evidence type="ECO:0000259" key="2">
    <source>
        <dbReference type="PROSITE" id="PS50943"/>
    </source>
</evidence>
<dbReference type="Pfam" id="PF13424">
    <property type="entry name" value="TPR_12"/>
    <property type="match status" value="1"/>
</dbReference>
<feature type="compositionally biased region" description="Basic and acidic residues" evidence="1">
    <location>
        <begin position="456"/>
        <end position="465"/>
    </location>
</feature>
<dbReference type="InterPro" id="IPR001387">
    <property type="entry name" value="Cro/C1-type_HTH"/>
</dbReference>
<dbReference type="Gene3D" id="1.25.40.10">
    <property type="entry name" value="Tetratricopeptide repeat domain"/>
    <property type="match status" value="2"/>
</dbReference>
<reference evidence="3 4" key="1">
    <citation type="submission" date="2020-02" db="EMBL/GenBank/DDBJ databases">
        <title>Acidophilic actinobacteria isolated from forest soil.</title>
        <authorList>
            <person name="Golinska P."/>
        </authorList>
    </citation>
    <scope>NUCLEOTIDE SEQUENCE [LARGE SCALE GENOMIC DNA]</scope>
    <source>
        <strain evidence="3 4">NL8</strain>
    </source>
</reference>
<gene>
    <name evidence="3" type="ORF">KGQ19_25280</name>
</gene>
<feature type="region of interest" description="Disordered" evidence="1">
    <location>
        <begin position="456"/>
        <end position="477"/>
    </location>
</feature>
<accession>A0ABS5KW36</accession>
<protein>
    <submittedName>
        <fullName evidence="3">Tetratricopeptide repeat protein</fullName>
    </submittedName>
</protein>
<organism evidence="3 4">
    <name type="scientific">Catenulispora pinistramenti</name>
    <dbReference type="NCBI Taxonomy" id="2705254"/>
    <lineage>
        <taxon>Bacteria</taxon>
        <taxon>Bacillati</taxon>
        <taxon>Actinomycetota</taxon>
        <taxon>Actinomycetes</taxon>
        <taxon>Catenulisporales</taxon>
        <taxon>Catenulisporaceae</taxon>
        <taxon>Catenulispora</taxon>
    </lineage>
</organism>
<name>A0ABS5KW36_9ACTN</name>
<dbReference type="SUPFAM" id="SSF52540">
    <property type="entry name" value="P-loop containing nucleoside triphosphate hydrolases"/>
    <property type="match status" value="1"/>
</dbReference>
<dbReference type="PANTHER" id="PTHR47691">
    <property type="entry name" value="REGULATOR-RELATED"/>
    <property type="match status" value="1"/>
</dbReference>
<dbReference type="PROSITE" id="PS50943">
    <property type="entry name" value="HTH_CROC1"/>
    <property type="match status" value="1"/>
</dbReference>
<dbReference type="PANTHER" id="PTHR47691:SF3">
    <property type="entry name" value="HTH-TYPE TRANSCRIPTIONAL REGULATOR RV0890C-RELATED"/>
    <property type="match status" value="1"/>
</dbReference>
<proteinExistence type="predicted"/>
<dbReference type="CDD" id="cd00093">
    <property type="entry name" value="HTH_XRE"/>
    <property type="match status" value="1"/>
</dbReference>
<evidence type="ECO:0000256" key="1">
    <source>
        <dbReference type="SAM" id="MobiDB-lite"/>
    </source>
</evidence>
<dbReference type="Proteomes" id="UP000730482">
    <property type="component" value="Unassembled WGS sequence"/>
</dbReference>
<feature type="domain" description="HTH cro/C1-type" evidence="2">
    <location>
        <begin position="1"/>
        <end position="40"/>
    </location>
</feature>
<keyword evidence="4" id="KW-1185">Reference proteome</keyword>
<dbReference type="SUPFAM" id="SSF48452">
    <property type="entry name" value="TPR-like"/>
    <property type="match status" value="2"/>
</dbReference>
<dbReference type="InterPro" id="IPR027417">
    <property type="entry name" value="P-loop_NTPase"/>
</dbReference>
<dbReference type="Gene3D" id="1.10.260.40">
    <property type="entry name" value="lambda repressor-like DNA-binding domains"/>
    <property type="match status" value="1"/>
</dbReference>
<dbReference type="InterPro" id="IPR010982">
    <property type="entry name" value="Lambda_DNA-bd_dom_sf"/>
</dbReference>